<organism evidence="7 8">
    <name type="scientific">Huiozyma naganishii (strain ATCC MYA-139 / BCRC 22969 / CBS 8797 / KCTC 17520 / NBRC 10181 / NCYC 3082 / Yp74L-3)</name>
    <name type="common">Yeast</name>
    <name type="synonym">Kazachstania naganishii</name>
    <dbReference type="NCBI Taxonomy" id="1071383"/>
    <lineage>
        <taxon>Eukaryota</taxon>
        <taxon>Fungi</taxon>
        <taxon>Dikarya</taxon>
        <taxon>Ascomycota</taxon>
        <taxon>Saccharomycotina</taxon>
        <taxon>Saccharomycetes</taxon>
        <taxon>Saccharomycetales</taxon>
        <taxon>Saccharomycetaceae</taxon>
        <taxon>Huiozyma</taxon>
    </lineage>
</organism>
<reference evidence="8" key="2">
    <citation type="submission" date="2012-08" db="EMBL/GenBank/DDBJ databases">
        <title>Genome sequence of Kazachstania naganishii.</title>
        <authorList>
            <person name="Gordon J.L."/>
            <person name="Armisen D."/>
            <person name="Proux-Wera E."/>
            <person name="OhEigeartaigh S.S."/>
            <person name="Byrne K.P."/>
            <person name="Wolfe K.H."/>
        </authorList>
    </citation>
    <scope>NUCLEOTIDE SEQUENCE [LARGE SCALE GENOMIC DNA]</scope>
    <source>
        <strain evidence="8">ATCC MYA-139 / BCRC 22969 / CBS 8797 / CCRC 22969 / KCTC 17520 / NBRC 10181 / NCYC 3082</strain>
    </source>
</reference>
<dbReference type="Proteomes" id="UP000006310">
    <property type="component" value="Chromosome 7"/>
</dbReference>
<dbReference type="OrthoDB" id="29013at2759"/>
<protein>
    <recommendedName>
        <fullName evidence="6">Cargo-transport protein YPP1</fullName>
    </recommendedName>
</protein>
<dbReference type="eggNOG" id="ENOG502QV6B">
    <property type="taxonomic scope" value="Eukaryota"/>
</dbReference>
<dbReference type="InterPro" id="IPR011990">
    <property type="entry name" value="TPR-like_helical_dom_sf"/>
</dbReference>
<sequence>MLATNVIRDSVAEALERRMMGASTFESGVPLLDNILALQFRLYYHLSQNNGISQDVGRVLMDQCKKMEATADQTVTLAQDPATLNLATKILVNCKCIILFYLADYDTSMKLLDENFQAGMARSEKGSVYHDFHSLLDLENLYYKAKITGNPLIHYQKLLQVIDYIPKKSYGYVYYYLQLIALELNAPSLENLFEKFKSRNPLIAMMYVEASRDNDTDLDTEQPKMLQYCEEILSRAKFPRANESNDTTLDQVHIVLQKFLITLNHKPLPQWKTFIISSMAKTFQSITVSKTAMIYFMLNGEIKESILNFVNLEKYTKRDYALNENRFDDIVSLIESYNFILNKTKPSNSIRILFQFETCLENLLKLLLFLYKDLQFPITNNPKDCLNYASTAKKIVIPKNVAITLFSSWKVIYDSHSTELQFLQSGDLVSYICNAMSLLPKKEMNLEIQFQYAYTLACMREIESCITFLQDHILNDHPTFYRAWHLLALCHSVQEDKQDSYKIVCSVIESMVTDAKTLTDEDKWQLISMKCTQLCLIDEIFGTSDALEMVVDLFELYHDLYDSSPETTADDTSSTRCKEYLLQNIWLMVADFYMRKYEQETSLLDPARPEVTEEITSLLKEAENAVAEVSKINSPKMKNINCNVHQSRLSMLEKDWHKALGEVENVLYYDDVNVGAIVGFAELIVPESEQNVELETELSMKGLSAKTDLSKAEEVFANDTDKSAAYARLKLLLECSIRKSIDAYYSAEIWWYLSLIYERYRSKQYKDALLTCIRNKETTPIREFKHCKY</sequence>
<gene>
    <name evidence="7" type="primary">KNAG0G00820</name>
    <name evidence="7" type="ordered locus">KNAG_0G00820</name>
</gene>
<evidence type="ECO:0000256" key="3">
    <source>
        <dbReference type="ARBA" id="ARBA00004463"/>
    </source>
</evidence>
<accession>J7RNK3</accession>
<dbReference type="GO" id="GO:0005768">
    <property type="term" value="C:endosome"/>
    <property type="evidence" value="ECO:0007669"/>
    <property type="project" value="EnsemblFungi"/>
</dbReference>
<evidence type="ECO:0000313" key="7">
    <source>
        <dbReference type="EMBL" id="CCK71138.1"/>
    </source>
</evidence>
<name>J7RNK3_HUIN7</name>
<evidence type="ECO:0000256" key="1">
    <source>
        <dbReference type="ARBA" id="ARBA00002550"/>
    </source>
</evidence>
<evidence type="ECO:0000256" key="6">
    <source>
        <dbReference type="ARBA" id="ARBA00039231"/>
    </source>
</evidence>
<dbReference type="EMBL" id="HE978320">
    <property type="protein sequence ID" value="CCK71138.1"/>
    <property type="molecule type" value="Genomic_DNA"/>
</dbReference>
<dbReference type="STRING" id="1071383.J7RNK3"/>
<evidence type="ECO:0000256" key="2">
    <source>
        <dbReference type="ARBA" id="ARBA00004413"/>
    </source>
</evidence>
<evidence type="ECO:0000256" key="4">
    <source>
        <dbReference type="ARBA" id="ARBA00022583"/>
    </source>
</evidence>
<comment type="similarity">
    <text evidence="5">Belongs to the YPP1 family.</text>
</comment>
<dbReference type="AlphaFoldDB" id="J7RNK3"/>
<comment type="function">
    <text evidence="1">Involved in endocytosis.</text>
</comment>
<dbReference type="Gene3D" id="1.25.40.10">
    <property type="entry name" value="Tetratricopeptide repeat domain"/>
    <property type="match status" value="1"/>
</dbReference>
<keyword evidence="4" id="KW-0254">Endocytosis</keyword>
<comment type="subcellular location">
    <subcellularLocation>
        <location evidence="2">Cell membrane</location>
        <topology evidence="2">Peripheral membrane protein</topology>
        <orientation evidence="2">Cytoplasmic side</orientation>
    </subcellularLocation>
    <subcellularLocation>
        <location evidence="3">Cytoplasmic granule</location>
    </subcellularLocation>
</comment>
<dbReference type="InterPro" id="IPR051722">
    <property type="entry name" value="Endocytosis_PI4K-reg_protein"/>
</dbReference>
<dbReference type="PANTHER" id="PTHR23083">
    <property type="entry name" value="TETRATRICOPEPTIDE REPEAT PROTEIN, TPR"/>
    <property type="match status" value="1"/>
</dbReference>
<dbReference type="PANTHER" id="PTHR23083:SF464">
    <property type="entry name" value="TETRATRICOPEPTIDE REPEAT DOMAIN 7, ISOFORM A"/>
    <property type="match status" value="1"/>
</dbReference>
<dbReference type="RefSeq" id="XP_022465384.1">
    <property type="nucleotide sequence ID" value="XM_022608938.1"/>
</dbReference>
<dbReference type="GO" id="GO:0072659">
    <property type="term" value="P:protein localization to plasma membrane"/>
    <property type="evidence" value="ECO:0007669"/>
    <property type="project" value="EnsemblFungi"/>
</dbReference>
<dbReference type="CDD" id="cd23270">
    <property type="entry name" value="YPP1"/>
    <property type="match status" value="1"/>
</dbReference>
<reference evidence="7 8" key="1">
    <citation type="journal article" date="2011" name="Proc. Natl. Acad. Sci. U.S.A.">
        <title>Evolutionary erosion of yeast sex chromosomes by mating-type switching accidents.</title>
        <authorList>
            <person name="Gordon J.L."/>
            <person name="Armisen D."/>
            <person name="Proux-Wera E."/>
            <person name="Oheigeartaigh S.S."/>
            <person name="Byrne K.P."/>
            <person name="Wolfe K.H."/>
        </authorList>
    </citation>
    <scope>NUCLEOTIDE SEQUENCE [LARGE SCALE GENOMIC DNA]</scope>
    <source>
        <strain evidence="8">ATCC MYA-139 / BCRC 22969 / CBS 8797 / CCRC 22969 / KCTC 17520 / NBRC 10181 / NCYC 3082</strain>
    </source>
</reference>
<dbReference type="KEGG" id="kng:KNAG_0G00820"/>
<keyword evidence="8" id="KW-1185">Reference proteome</keyword>
<evidence type="ECO:0000256" key="5">
    <source>
        <dbReference type="ARBA" id="ARBA00038251"/>
    </source>
</evidence>
<dbReference type="GO" id="GO:0005886">
    <property type="term" value="C:plasma membrane"/>
    <property type="evidence" value="ECO:0007669"/>
    <property type="project" value="UniProtKB-SubCell"/>
</dbReference>
<dbReference type="GeneID" id="34526862"/>
<dbReference type="GO" id="GO:0030479">
    <property type="term" value="C:actin cortical patch"/>
    <property type="evidence" value="ECO:0007669"/>
    <property type="project" value="EnsemblFungi"/>
</dbReference>
<proteinExistence type="inferred from homology"/>
<dbReference type="GO" id="GO:0005829">
    <property type="term" value="C:cytosol"/>
    <property type="evidence" value="ECO:0007669"/>
    <property type="project" value="EnsemblFungi"/>
</dbReference>
<dbReference type="GO" id="GO:0006623">
    <property type="term" value="P:protein targeting to vacuole"/>
    <property type="evidence" value="ECO:0007669"/>
    <property type="project" value="EnsemblFungi"/>
</dbReference>
<dbReference type="OMA" id="VSFKIVC"/>
<dbReference type="GO" id="GO:0006898">
    <property type="term" value="P:receptor-mediated endocytosis"/>
    <property type="evidence" value="ECO:0007669"/>
    <property type="project" value="EnsemblFungi"/>
</dbReference>
<evidence type="ECO:0000313" key="8">
    <source>
        <dbReference type="Proteomes" id="UP000006310"/>
    </source>
</evidence>
<dbReference type="HOGENOM" id="CLU_019616_0_0_1"/>